<dbReference type="AlphaFoldDB" id="A0A5B7KI82"/>
<keyword evidence="3" id="KW-1185">Reference proteome</keyword>
<proteinExistence type="predicted"/>
<evidence type="ECO:0000313" key="3">
    <source>
        <dbReference type="Proteomes" id="UP000324222"/>
    </source>
</evidence>
<dbReference type="Proteomes" id="UP000324222">
    <property type="component" value="Unassembled WGS sequence"/>
</dbReference>
<comment type="caution">
    <text evidence="2">The sequence shown here is derived from an EMBL/GenBank/DDBJ whole genome shotgun (WGS) entry which is preliminary data.</text>
</comment>
<evidence type="ECO:0000256" key="1">
    <source>
        <dbReference type="SAM" id="MobiDB-lite"/>
    </source>
</evidence>
<evidence type="ECO:0000313" key="2">
    <source>
        <dbReference type="EMBL" id="MPD06970.1"/>
    </source>
</evidence>
<name>A0A5B7KI82_PORTR</name>
<feature type="region of interest" description="Disordered" evidence="1">
    <location>
        <begin position="1"/>
        <end position="20"/>
    </location>
</feature>
<reference evidence="2 3" key="1">
    <citation type="submission" date="2019-05" db="EMBL/GenBank/DDBJ databases">
        <title>Another draft genome of Portunus trituberculatus and its Hox gene families provides insights of decapod evolution.</title>
        <authorList>
            <person name="Jeong J.-H."/>
            <person name="Song I."/>
            <person name="Kim S."/>
            <person name="Choi T."/>
            <person name="Kim D."/>
            <person name="Ryu S."/>
            <person name="Kim W."/>
        </authorList>
    </citation>
    <scope>NUCLEOTIDE SEQUENCE [LARGE SCALE GENOMIC DNA]</scope>
    <source>
        <tissue evidence="2">Muscle</tissue>
    </source>
</reference>
<protein>
    <submittedName>
        <fullName evidence="2">Uncharacterized protein</fullName>
    </submittedName>
</protein>
<accession>A0A5B7KI82</accession>
<sequence>MKRSHCKNNKSVTLREDEAEDKDVVDAETKPVYFPPLHFSLTLRLSTLSDFLVLLNTIVSCLPVSLPCW</sequence>
<organism evidence="2 3">
    <name type="scientific">Portunus trituberculatus</name>
    <name type="common">Swimming crab</name>
    <name type="synonym">Neptunus trituberculatus</name>
    <dbReference type="NCBI Taxonomy" id="210409"/>
    <lineage>
        <taxon>Eukaryota</taxon>
        <taxon>Metazoa</taxon>
        <taxon>Ecdysozoa</taxon>
        <taxon>Arthropoda</taxon>
        <taxon>Crustacea</taxon>
        <taxon>Multicrustacea</taxon>
        <taxon>Malacostraca</taxon>
        <taxon>Eumalacostraca</taxon>
        <taxon>Eucarida</taxon>
        <taxon>Decapoda</taxon>
        <taxon>Pleocyemata</taxon>
        <taxon>Brachyura</taxon>
        <taxon>Eubrachyura</taxon>
        <taxon>Portunoidea</taxon>
        <taxon>Portunidae</taxon>
        <taxon>Portuninae</taxon>
        <taxon>Portunus</taxon>
    </lineage>
</organism>
<dbReference type="EMBL" id="VSRR010153921">
    <property type="protein sequence ID" value="MPD06970.1"/>
    <property type="molecule type" value="Genomic_DNA"/>
</dbReference>
<gene>
    <name evidence="2" type="ORF">E2C01_102809</name>
</gene>